<reference evidence="1" key="2">
    <citation type="journal article" date="2022" name="New Phytol.">
        <title>Evolutionary transition to the ectomycorrhizal habit in the genomes of a hyperdiverse lineage of mushroom-forming fungi.</title>
        <authorList>
            <person name="Looney B."/>
            <person name="Miyauchi S."/>
            <person name="Morin E."/>
            <person name="Drula E."/>
            <person name="Courty P.E."/>
            <person name="Kohler A."/>
            <person name="Kuo A."/>
            <person name="LaButti K."/>
            <person name="Pangilinan J."/>
            <person name="Lipzen A."/>
            <person name="Riley R."/>
            <person name="Andreopoulos W."/>
            <person name="He G."/>
            <person name="Johnson J."/>
            <person name="Nolan M."/>
            <person name="Tritt A."/>
            <person name="Barry K.W."/>
            <person name="Grigoriev I.V."/>
            <person name="Nagy L.G."/>
            <person name="Hibbett D."/>
            <person name="Henrissat B."/>
            <person name="Matheny P.B."/>
            <person name="Labbe J."/>
            <person name="Martin F.M."/>
        </authorList>
    </citation>
    <scope>NUCLEOTIDE SEQUENCE</scope>
    <source>
        <strain evidence="1">HHB10654</strain>
    </source>
</reference>
<comment type="caution">
    <text evidence="1">The sequence shown here is derived from an EMBL/GenBank/DDBJ whole genome shotgun (WGS) entry which is preliminary data.</text>
</comment>
<evidence type="ECO:0000313" key="1">
    <source>
        <dbReference type="EMBL" id="KAI0066907.1"/>
    </source>
</evidence>
<proteinExistence type="predicted"/>
<protein>
    <submittedName>
        <fullName evidence="1">Alpha/beta-hydrolase</fullName>
    </submittedName>
</protein>
<keyword evidence="2" id="KW-1185">Reference proteome</keyword>
<dbReference type="EMBL" id="MU277191">
    <property type="protein sequence ID" value="KAI0066907.1"/>
    <property type="molecule type" value="Genomic_DNA"/>
</dbReference>
<name>A0ACB8TER2_9AGAM</name>
<sequence>MVQPLKGFTFVAVLSFWALRLPATCGAAPSASTTSARASGVSSGAPAASTNASQPASSASPTSSALSVVPSMPPLKPGQLPNSFPANSTIVSGTNFSTAWQEYFLVTQGLPNITFPLSNNYAGNLPNGPMLLHDDFTISQNPKSLTNLLDTFWVDQPVGSGFSTVDSDGYAKDENDVAADFLGFLENLVLVFPSLATRPLYLAGEDYAGIFIPYIAQALLAAQYPPVTVKKIAIGNGLMGGFSVYPNLATLSILESFPQLIKFDESTFEAFQSKEQLCGFNLNLTYPQQAPLSPIPPAPRRSALWSSAVPTESKLDGLLVKRQSSQTLSNTLDPFYECALFDEMIDYAGNFSFPWSAYDMKLFDVADVVTPQVSLDGGIYFNSDQVRTALHAPFSKNWTSVSEYPFGSTTNIFEKFRPSASRPFTFFNELVGSALAKDIDIILYSGANNAISNHRGLEILIQNTTFGGTQGFTRKPSTPWEDDNNEVAGIVHQERGITYALFDGVGGLTPFTTPTAAYTFYREFVVNSNTTGSLTVTANNAPAVLGGEDTARADDAPRVATALFLGASATQSTLFAPSATVAAWASFLASAGVAAPAVSATSAAMGRAGVAWACVAAAAAGLWFGL</sequence>
<accession>A0ACB8TER2</accession>
<organism evidence="1 2">
    <name type="scientific">Artomyces pyxidatus</name>
    <dbReference type="NCBI Taxonomy" id="48021"/>
    <lineage>
        <taxon>Eukaryota</taxon>
        <taxon>Fungi</taxon>
        <taxon>Dikarya</taxon>
        <taxon>Basidiomycota</taxon>
        <taxon>Agaricomycotina</taxon>
        <taxon>Agaricomycetes</taxon>
        <taxon>Russulales</taxon>
        <taxon>Auriscalpiaceae</taxon>
        <taxon>Artomyces</taxon>
    </lineage>
</organism>
<dbReference type="Proteomes" id="UP000814140">
    <property type="component" value="Unassembled WGS sequence"/>
</dbReference>
<evidence type="ECO:0000313" key="2">
    <source>
        <dbReference type="Proteomes" id="UP000814140"/>
    </source>
</evidence>
<reference evidence="1" key="1">
    <citation type="submission" date="2021-03" db="EMBL/GenBank/DDBJ databases">
        <authorList>
            <consortium name="DOE Joint Genome Institute"/>
            <person name="Ahrendt S."/>
            <person name="Looney B.P."/>
            <person name="Miyauchi S."/>
            <person name="Morin E."/>
            <person name="Drula E."/>
            <person name="Courty P.E."/>
            <person name="Chicoki N."/>
            <person name="Fauchery L."/>
            <person name="Kohler A."/>
            <person name="Kuo A."/>
            <person name="Labutti K."/>
            <person name="Pangilinan J."/>
            <person name="Lipzen A."/>
            <person name="Riley R."/>
            <person name="Andreopoulos W."/>
            <person name="He G."/>
            <person name="Johnson J."/>
            <person name="Barry K.W."/>
            <person name="Grigoriev I.V."/>
            <person name="Nagy L."/>
            <person name="Hibbett D."/>
            <person name="Henrissat B."/>
            <person name="Matheny P.B."/>
            <person name="Labbe J."/>
            <person name="Martin F."/>
        </authorList>
    </citation>
    <scope>NUCLEOTIDE SEQUENCE</scope>
    <source>
        <strain evidence="1">HHB10654</strain>
    </source>
</reference>
<gene>
    <name evidence="1" type="ORF">BV25DRAFT_1795621</name>
</gene>